<proteinExistence type="predicted"/>
<organism evidence="1 2">
    <name type="scientific">Ideonella paludis</name>
    <dbReference type="NCBI Taxonomy" id="1233411"/>
    <lineage>
        <taxon>Bacteria</taxon>
        <taxon>Pseudomonadati</taxon>
        <taxon>Pseudomonadota</taxon>
        <taxon>Betaproteobacteria</taxon>
        <taxon>Burkholderiales</taxon>
        <taxon>Sphaerotilaceae</taxon>
        <taxon>Ideonella</taxon>
    </lineage>
</organism>
<reference evidence="1 2" key="1">
    <citation type="submission" date="2021-04" db="EMBL/GenBank/DDBJ databases">
        <title>The genome sequence of type strain Ideonella paludis KCTC 32238.</title>
        <authorList>
            <person name="Liu Y."/>
        </authorList>
    </citation>
    <scope>NUCLEOTIDE SEQUENCE [LARGE SCALE GENOMIC DNA]</scope>
    <source>
        <strain evidence="1 2">KCTC 32238</strain>
    </source>
</reference>
<dbReference type="EMBL" id="JAGQDG010000005">
    <property type="protein sequence ID" value="MBQ0936461.1"/>
    <property type="molecule type" value="Genomic_DNA"/>
</dbReference>
<dbReference type="Proteomes" id="UP000672097">
    <property type="component" value="Unassembled WGS sequence"/>
</dbReference>
<accession>A0ABS5DZ83</accession>
<evidence type="ECO:0000313" key="2">
    <source>
        <dbReference type="Proteomes" id="UP000672097"/>
    </source>
</evidence>
<keyword evidence="2" id="KW-1185">Reference proteome</keyword>
<name>A0ABS5DZ83_9BURK</name>
<sequence length="154" mass="18103">MNFDHFLSHLDGQSWSVRNKSFASKAFGEWQVSFIRMGGKFQLPGSVAFVVCVRRRGMRNLEQESIEFEKEPHAYPFKLTLHEIESGDFQYRSKLLRYDHSNHPVDSDWSLLAAHLENTIPAWLSRLTREALITQVRRFGESGYIERIWLEDLK</sequence>
<evidence type="ECO:0000313" key="1">
    <source>
        <dbReference type="EMBL" id="MBQ0936461.1"/>
    </source>
</evidence>
<protein>
    <submittedName>
        <fullName evidence="1">Uncharacterized protein</fullName>
    </submittedName>
</protein>
<comment type="caution">
    <text evidence="1">The sequence shown here is derived from an EMBL/GenBank/DDBJ whole genome shotgun (WGS) entry which is preliminary data.</text>
</comment>
<dbReference type="RefSeq" id="WP_210809816.1">
    <property type="nucleotide sequence ID" value="NZ_JAGQDG010000005.1"/>
</dbReference>
<gene>
    <name evidence="1" type="ORF">KAK11_14055</name>
</gene>